<dbReference type="EMBL" id="KV748890">
    <property type="protein sequence ID" value="OCL12327.1"/>
    <property type="molecule type" value="Genomic_DNA"/>
</dbReference>
<evidence type="ECO:0000256" key="6">
    <source>
        <dbReference type="ARBA" id="ARBA00022824"/>
    </source>
</evidence>
<dbReference type="GO" id="GO:0005786">
    <property type="term" value="C:signal recognition particle, endoplasmic reticulum targeting"/>
    <property type="evidence" value="ECO:0007669"/>
    <property type="project" value="UniProtKB-UniRule"/>
</dbReference>
<evidence type="ECO:0000256" key="7">
    <source>
        <dbReference type="ARBA" id="ARBA00023135"/>
    </source>
</evidence>
<dbReference type="Gene3D" id="1.25.40.10">
    <property type="entry name" value="Tetratricopeptide repeat domain"/>
    <property type="match status" value="1"/>
</dbReference>
<dbReference type="PANTHER" id="PTHR14094:SF9">
    <property type="entry name" value="SIGNAL RECOGNITION PARTICLE SUBUNIT SRP72"/>
    <property type="match status" value="1"/>
</dbReference>
<evidence type="ECO:0000256" key="3">
    <source>
        <dbReference type="ARBA" id="ARBA00007676"/>
    </source>
</evidence>
<comment type="function">
    <text evidence="9">Component of the signal recognition particle (SRP) complex, a ribonucleoprotein complex that mediates the cotranslational targeting of secretory and membrane proteins to the endoplasmic reticulum (ER).</text>
</comment>
<feature type="compositionally biased region" description="Basic and acidic residues" evidence="10">
    <location>
        <begin position="576"/>
        <end position="599"/>
    </location>
</feature>
<dbReference type="Proteomes" id="UP000250140">
    <property type="component" value="Unassembled WGS sequence"/>
</dbReference>
<organism evidence="12 13">
    <name type="scientific">Glonium stellatum</name>
    <dbReference type="NCBI Taxonomy" id="574774"/>
    <lineage>
        <taxon>Eukaryota</taxon>
        <taxon>Fungi</taxon>
        <taxon>Dikarya</taxon>
        <taxon>Ascomycota</taxon>
        <taxon>Pezizomycotina</taxon>
        <taxon>Dothideomycetes</taxon>
        <taxon>Pleosporomycetidae</taxon>
        <taxon>Gloniales</taxon>
        <taxon>Gloniaceae</taxon>
        <taxon>Glonium</taxon>
    </lineage>
</organism>
<reference evidence="12 13" key="1">
    <citation type="journal article" date="2016" name="Nat. Commun.">
        <title>Ectomycorrhizal ecology is imprinted in the genome of the dominant symbiotic fungus Cenococcum geophilum.</title>
        <authorList>
            <consortium name="DOE Joint Genome Institute"/>
            <person name="Peter M."/>
            <person name="Kohler A."/>
            <person name="Ohm R.A."/>
            <person name="Kuo A."/>
            <person name="Krutzmann J."/>
            <person name="Morin E."/>
            <person name="Arend M."/>
            <person name="Barry K.W."/>
            <person name="Binder M."/>
            <person name="Choi C."/>
            <person name="Clum A."/>
            <person name="Copeland A."/>
            <person name="Grisel N."/>
            <person name="Haridas S."/>
            <person name="Kipfer T."/>
            <person name="LaButti K."/>
            <person name="Lindquist E."/>
            <person name="Lipzen A."/>
            <person name="Maire R."/>
            <person name="Meier B."/>
            <person name="Mihaltcheva S."/>
            <person name="Molinier V."/>
            <person name="Murat C."/>
            <person name="Poggeler S."/>
            <person name="Quandt C.A."/>
            <person name="Sperisen C."/>
            <person name="Tritt A."/>
            <person name="Tisserant E."/>
            <person name="Crous P.W."/>
            <person name="Henrissat B."/>
            <person name="Nehls U."/>
            <person name="Egli S."/>
            <person name="Spatafora J.W."/>
            <person name="Grigoriev I.V."/>
            <person name="Martin F.M."/>
        </authorList>
    </citation>
    <scope>NUCLEOTIDE SEQUENCE [LARGE SCALE GENOMIC DNA]</scope>
    <source>
        <strain evidence="12 13">CBS 207.34</strain>
    </source>
</reference>
<evidence type="ECO:0000259" key="11">
    <source>
        <dbReference type="Pfam" id="PF08492"/>
    </source>
</evidence>
<dbReference type="SUPFAM" id="SSF48452">
    <property type="entry name" value="TPR-like"/>
    <property type="match status" value="1"/>
</dbReference>
<dbReference type="GO" id="GO:0005783">
    <property type="term" value="C:endoplasmic reticulum"/>
    <property type="evidence" value="ECO:0007669"/>
    <property type="project" value="UniProtKB-SubCell"/>
</dbReference>
<evidence type="ECO:0000256" key="4">
    <source>
        <dbReference type="ARBA" id="ARBA00018350"/>
    </source>
</evidence>
<dbReference type="GO" id="GO:0006614">
    <property type="term" value="P:SRP-dependent cotranslational protein targeting to membrane"/>
    <property type="evidence" value="ECO:0007669"/>
    <property type="project" value="UniProtKB-UniRule"/>
</dbReference>
<dbReference type="Pfam" id="PF17004">
    <property type="entry name" value="SRP_TPR_like"/>
    <property type="match status" value="1"/>
</dbReference>
<evidence type="ECO:0000256" key="8">
    <source>
        <dbReference type="ARBA" id="ARBA00023274"/>
    </source>
</evidence>
<dbReference type="GO" id="GO:0043022">
    <property type="term" value="F:ribosome binding"/>
    <property type="evidence" value="ECO:0007669"/>
    <property type="project" value="TreeGrafter"/>
</dbReference>
<dbReference type="InterPro" id="IPR031545">
    <property type="entry name" value="SRP72_TPR-like"/>
</dbReference>
<protein>
    <recommendedName>
        <fullName evidence="4 9">Signal recognition particle subunit SRP72</fullName>
    </recommendedName>
</protein>
<dbReference type="PANTHER" id="PTHR14094">
    <property type="entry name" value="SIGNAL RECOGNITION PARTICLE 72"/>
    <property type="match status" value="1"/>
</dbReference>
<feature type="compositionally biased region" description="Basic residues" evidence="10">
    <location>
        <begin position="565"/>
        <end position="575"/>
    </location>
</feature>
<comment type="similarity">
    <text evidence="3 9">Belongs to the SRP72 family.</text>
</comment>
<keyword evidence="5 9" id="KW-0963">Cytoplasm</keyword>
<keyword evidence="7 9" id="KW-0733">Signal recognition particle</keyword>
<dbReference type="InterPro" id="IPR013699">
    <property type="entry name" value="Signal_recog_part_SRP72_RNA-bd"/>
</dbReference>
<dbReference type="InterPro" id="IPR026270">
    <property type="entry name" value="SRP72"/>
</dbReference>
<keyword evidence="8 9" id="KW-0687">Ribonucleoprotein</keyword>
<evidence type="ECO:0000256" key="10">
    <source>
        <dbReference type="SAM" id="MobiDB-lite"/>
    </source>
</evidence>
<proteinExistence type="inferred from homology"/>
<dbReference type="InterPro" id="IPR011990">
    <property type="entry name" value="TPR-like_helical_dom_sf"/>
</dbReference>
<feature type="domain" description="Signal recognition particle SRP72 subunit RNA-binding" evidence="11">
    <location>
        <begin position="553"/>
        <end position="602"/>
    </location>
</feature>
<evidence type="ECO:0000256" key="5">
    <source>
        <dbReference type="ARBA" id="ARBA00022490"/>
    </source>
</evidence>
<dbReference type="OrthoDB" id="5421607at2759"/>
<feature type="compositionally biased region" description="Basic residues" evidence="10">
    <location>
        <begin position="600"/>
        <end position="609"/>
    </location>
</feature>
<evidence type="ECO:0000256" key="1">
    <source>
        <dbReference type="ARBA" id="ARBA00004240"/>
    </source>
</evidence>
<accession>A0A8E2F841</accession>
<dbReference type="FunFam" id="1.25.40.10:FF:000512">
    <property type="entry name" value="Signal recognition particle subunit SRP72"/>
    <property type="match status" value="1"/>
</dbReference>
<dbReference type="Pfam" id="PF08492">
    <property type="entry name" value="SRP72"/>
    <property type="match status" value="1"/>
</dbReference>
<evidence type="ECO:0000313" key="13">
    <source>
        <dbReference type="Proteomes" id="UP000250140"/>
    </source>
</evidence>
<keyword evidence="13" id="KW-1185">Reference proteome</keyword>
<feature type="region of interest" description="Disordered" evidence="10">
    <location>
        <begin position="547"/>
        <end position="653"/>
    </location>
</feature>
<evidence type="ECO:0000256" key="9">
    <source>
        <dbReference type="PIRNR" id="PIRNR038922"/>
    </source>
</evidence>
<evidence type="ECO:0000256" key="2">
    <source>
        <dbReference type="ARBA" id="ARBA00004496"/>
    </source>
</evidence>
<sequence length="653" mass="71331">MAAAISTAANSLSTLLRQTTIDDHEEVLKAANATLKKTKADIEAQHVKVVALLNLERYEDVLRVFEEGGDRLKEKAKLEYAYALYRAGHQVEAVKIAEAVDAGRGMKHVLAQAAYRKENFEQAAEIYRQLSGKQAAVEDEENDLRINSGAVDAQLEWVGLGHLAQTKKPAREDMEAFETAYNAACGSLSRGELGQGEILLKRAKDLCNALEDLTEVEKKAELLPIIVQQVYVLIQLGKVDEAEELCTNIPFAEIRELSTRHIAQVNSLSASKVHTNPYLSHRLFHSTPKRDKTDQHFKFQSNILHQDEYIIDLLSQKYAGVANSTATYISKRPSPTVSPDVNSVAVLNAAAHAHNTIGKTALKEIIPLLEKRPNDVGLLLTIAHLYILTNNHAAAVNLLETFFKRLEQSATPSDLDVRFAPGLIGILVSLYALQGRKSQRKSELAKAASYWRHKSKNPPKALMRAAGAALLESQNPDDLAGAGEIFAALYQQDRSDRAAVAGLVAAYAITDPSKLNSELVGSLPPVQRLAANINTAALEDAGVAVPPTVPVLGSKKRSAAEKAKPVKMKRIRKSHMPKDFDPNRRMDPERWLPMRDRSYYRPKGRKGKQKLAGLTQGGAVSEEKEKAVSEPKAGGGGGGAAKKKKGKGKGGKW</sequence>
<dbReference type="AlphaFoldDB" id="A0A8E2F841"/>
<dbReference type="GO" id="GO:0008312">
    <property type="term" value="F:7S RNA binding"/>
    <property type="evidence" value="ECO:0007669"/>
    <property type="project" value="InterPro"/>
</dbReference>
<name>A0A8E2F841_9PEZI</name>
<comment type="subcellular location">
    <subcellularLocation>
        <location evidence="2 9">Cytoplasm</location>
    </subcellularLocation>
    <subcellularLocation>
        <location evidence="1">Endoplasmic reticulum</location>
    </subcellularLocation>
</comment>
<feature type="compositionally biased region" description="Basic residues" evidence="10">
    <location>
        <begin position="641"/>
        <end position="653"/>
    </location>
</feature>
<keyword evidence="6" id="KW-0256">Endoplasmic reticulum</keyword>
<dbReference type="PIRSF" id="PIRSF038922">
    <property type="entry name" value="SRP72"/>
    <property type="match status" value="1"/>
</dbReference>
<gene>
    <name evidence="12" type="ORF">AOQ84DRAFT_437100</name>
</gene>
<evidence type="ECO:0000313" key="12">
    <source>
        <dbReference type="EMBL" id="OCL12327.1"/>
    </source>
</evidence>